<evidence type="ECO:0000256" key="1">
    <source>
        <dbReference type="ARBA" id="ARBA00008007"/>
    </source>
</evidence>
<feature type="domain" description="Double zinc ribbon" evidence="3">
    <location>
        <begin position="16"/>
        <end position="78"/>
    </location>
</feature>
<dbReference type="Pfam" id="PF18912">
    <property type="entry name" value="DZR_2"/>
    <property type="match status" value="1"/>
</dbReference>
<evidence type="ECO:0000259" key="3">
    <source>
        <dbReference type="Pfam" id="PF18912"/>
    </source>
</evidence>
<sequence length="247" mass="27473">MFSFDRSSISRGLAALVDFFLPRFCPLCGKPPPLAEIEPARCPDCEAKIVWVTSPICPCCGKIFAAREGTNHLCGPCQKEPPPFARARAALVYEGPGAEAIKKFKYARRLDLLPLLQAWLRTPDCRELVDAAELLVPVPLHTRRLQERGFNQALLLAQAFPGKPLIKGALVRVRYTRPQSGLNPKERRENVRQAFAVARPQEIKGRRLLVVDDVYTTGATVRECARVLLKAGAKEVSVLTVARVRHE</sequence>
<comment type="caution">
    <text evidence="4">The sequence shown here is derived from an EMBL/GenBank/DDBJ whole genome shotgun (WGS) entry which is preliminary data.</text>
</comment>
<dbReference type="EMBL" id="DTHB01000011">
    <property type="protein sequence ID" value="HGB13729.1"/>
    <property type="molecule type" value="Genomic_DNA"/>
</dbReference>
<dbReference type="PANTHER" id="PTHR47505:SF1">
    <property type="entry name" value="DNA UTILIZATION PROTEIN YHGH"/>
    <property type="match status" value="1"/>
</dbReference>
<dbReference type="SUPFAM" id="SSF53271">
    <property type="entry name" value="PRTase-like"/>
    <property type="match status" value="1"/>
</dbReference>
<comment type="similarity">
    <text evidence="1">Belongs to the ComF/GntX family.</text>
</comment>
<reference evidence="4" key="1">
    <citation type="journal article" date="2020" name="mSystems">
        <title>Genome- and Community-Level Interaction Insights into Carbon Utilization and Element Cycling Functions of Hydrothermarchaeota in Hydrothermal Sediment.</title>
        <authorList>
            <person name="Zhou Z."/>
            <person name="Liu Y."/>
            <person name="Xu W."/>
            <person name="Pan J."/>
            <person name="Luo Z.H."/>
            <person name="Li M."/>
        </authorList>
    </citation>
    <scope>NUCLEOTIDE SEQUENCE [LARGE SCALE GENOMIC DNA]</scope>
    <source>
        <strain evidence="4">SpSt-776</strain>
    </source>
</reference>
<dbReference type="AlphaFoldDB" id="A0A7C3WG37"/>
<dbReference type="Pfam" id="PF00156">
    <property type="entry name" value="Pribosyltran"/>
    <property type="match status" value="1"/>
</dbReference>
<dbReference type="InterPro" id="IPR051910">
    <property type="entry name" value="ComF/GntX_DNA_util-trans"/>
</dbReference>
<proteinExistence type="inferred from homology"/>
<dbReference type="InterPro" id="IPR000836">
    <property type="entry name" value="PRTase_dom"/>
</dbReference>
<name>A0A7C3WG37_9BACT</name>
<gene>
    <name evidence="4" type="ORF">ENV62_00605</name>
</gene>
<dbReference type="InterPro" id="IPR029057">
    <property type="entry name" value="PRTase-like"/>
</dbReference>
<organism evidence="4">
    <name type="scientific">Desulfobacca acetoxidans</name>
    <dbReference type="NCBI Taxonomy" id="60893"/>
    <lineage>
        <taxon>Bacteria</taxon>
        <taxon>Pseudomonadati</taxon>
        <taxon>Thermodesulfobacteriota</taxon>
        <taxon>Desulfobaccia</taxon>
        <taxon>Desulfobaccales</taxon>
        <taxon>Desulfobaccaceae</taxon>
        <taxon>Desulfobacca</taxon>
    </lineage>
</organism>
<dbReference type="CDD" id="cd06223">
    <property type="entry name" value="PRTases_typeI"/>
    <property type="match status" value="1"/>
</dbReference>
<dbReference type="PANTHER" id="PTHR47505">
    <property type="entry name" value="DNA UTILIZATION PROTEIN YHGH"/>
    <property type="match status" value="1"/>
</dbReference>
<dbReference type="InterPro" id="IPR044005">
    <property type="entry name" value="DZR_2"/>
</dbReference>
<evidence type="ECO:0000259" key="2">
    <source>
        <dbReference type="Pfam" id="PF00156"/>
    </source>
</evidence>
<evidence type="ECO:0000313" key="4">
    <source>
        <dbReference type="EMBL" id="HGB13729.1"/>
    </source>
</evidence>
<accession>A0A7C3WG37</accession>
<feature type="domain" description="Phosphoribosyltransferase" evidence="2">
    <location>
        <begin position="172"/>
        <end position="246"/>
    </location>
</feature>
<dbReference type="Gene3D" id="3.40.50.2020">
    <property type="match status" value="1"/>
</dbReference>
<protein>
    <submittedName>
        <fullName evidence="4">ComF family protein</fullName>
    </submittedName>
</protein>